<keyword evidence="1" id="KW-0472">Membrane</keyword>
<feature type="transmembrane region" description="Helical" evidence="1">
    <location>
        <begin position="54"/>
        <end position="75"/>
    </location>
</feature>
<keyword evidence="3" id="KW-1185">Reference proteome</keyword>
<dbReference type="OrthoDB" id="3638123at2"/>
<dbReference type="RefSeq" id="WP_142708218.1">
    <property type="nucleotide sequence ID" value="NZ_VIRS01000027.1"/>
</dbReference>
<keyword evidence="1" id="KW-0812">Transmembrane</keyword>
<gene>
    <name evidence="2" type="ORF">FL583_29985</name>
</gene>
<evidence type="ECO:0000256" key="1">
    <source>
        <dbReference type="SAM" id="Phobius"/>
    </source>
</evidence>
<name>A0A545AJ40_9ACTN</name>
<dbReference type="InParanoid" id="A0A545AJ40"/>
<keyword evidence="1" id="KW-1133">Transmembrane helix</keyword>
<dbReference type="EMBL" id="VIRS01000027">
    <property type="protein sequence ID" value="TQS41342.1"/>
    <property type="molecule type" value="Genomic_DNA"/>
</dbReference>
<evidence type="ECO:0000313" key="3">
    <source>
        <dbReference type="Proteomes" id="UP000317982"/>
    </source>
</evidence>
<dbReference type="Proteomes" id="UP000317982">
    <property type="component" value="Unassembled WGS sequence"/>
</dbReference>
<dbReference type="AlphaFoldDB" id="A0A545AJ40"/>
<accession>A0A545AJ40</accession>
<feature type="transmembrane region" description="Helical" evidence="1">
    <location>
        <begin position="31"/>
        <end position="47"/>
    </location>
</feature>
<feature type="transmembrane region" description="Helical" evidence="1">
    <location>
        <begin position="87"/>
        <end position="108"/>
    </location>
</feature>
<protein>
    <submittedName>
        <fullName evidence="2">Uncharacterized protein</fullName>
    </submittedName>
</protein>
<reference evidence="2 3" key="1">
    <citation type="submission" date="2019-07" db="EMBL/GenBank/DDBJ databases">
        <title>Cryptosporangium phraense sp. nov., isolated from plant litter.</title>
        <authorList>
            <person name="Suriyachadkun C."/>
        </authorList>
    </citation>
    <scope>NUCLEOTIDE SEQUENCE [LARGE SCALE GENOMIC DNA]</scope>
    <source>
        <strain evidence="2 3">A-T 5661</strain>
    </source>
</reference>
<organism evidence="2 3">
    <name type="scientific">Cryptosporangium phraense</name>
    <dbReference type="NCBI Taxonomy" id="2593070"/>
    <lineage>
        <taxon>Bacteria</taxon>
        <taxon>Bacillati</taxon>
        <taxon>Actinomycetota</taxon>
        <taxon>Actinomycetes</taxon>
        <taxon>Cryptosporangiales</taxon>
        <taxon>Cryptosporangiaceae</taxon>
        <taxon>Cryptosporangium</taxon>
    </lineage>
</organism>
<proteinExistence type="predicted"/>
<evidence type="ECO:0000313" key="2">
    <source>
        <dbReference type="EMBL" id="TQS41342.1"/>
    </source>
</evidence>
<comment type="caution">
    <text evidence="2">The sequence shown here is derived from an EMBL/GenBank/DDBJ whole genome shotgun (WGS) entry which is preliminary data.</text>
</comment>
<sequence>MRKVMGTALLVAAAGLTIEYFAGVADFPTIPPGPFILGIAGVLVLALTRPRWPLVVGLIAALFVTVGGLIEGSVWHRIADPGEFADWLGVVLQWTGQVVAIVAGILAIRGAYFSRVRALGARSR</sequence>